<dbReference type="InterPro" id="IPR007348">
    <property type="entry name" value="CopC_dom"/>
</dbReference>
<comment type="caution">
    <text evidence="9">The sequence shown here is derived from an EMBL/GenBank/DDBJ whole genome shotgun (WGS) entry which is preliminary data.</text>
</comment>
<keyword evidence="2" id="KW-0479">Metal-binding</keyword>
<dbReference type="InterPro" id="IPR014756">
    <property type="entry name" value="Ig_E-set"/>
</dbReference>
<gene>
    <name evidence="9" type="ORF">H9632_12950</name>
</gene>
<evidence type="ECO:0000256" key="1">
    <source>
        <dbReference type="ARBA" id="ARBA00004196"/>
    </source>
</evidence>
<keyword evidence="6" id="KW-1133">Transmembrane helix</keyword>
<dbReference type="InterPro" id="IPR014755">
    <property type="entry name" value="Cu-Rt/internalin_Ig-like"/>
</dbReference>
<feature type="compositionally biased region" description="Low complexity" evidence="5">
    <location>
        <begin position="138"/>
        <end position="147"/>
    </location>
</feature>
<evidence type="ECO:0000256" key="6">
    <source>
        <dbReference type="SAM" id="Phobius"/>
    </source>
</evidence>
<name>A0ABR8XPV2_9BACL</name>
<dbReference type="InterPro" id="IPR032694">
    <property type="entry name" value="CopC/D"/>
</dbReference>
<dbReference type="PANTHER" id="PTHR34820:SF4">
    <property type="entry name" value="INNER MEMBRANE PROTEIN YEBZ"/>
    <property type="match status" value="1"/>
</dbReference>
<dbReference type="Gene3D" id="2.60.40.1220">
    <property type="match status" value="1"/>
</dbReference>
<feature type="chain" id="PRO_5047368295" evidence="7">
    <location>
        <begin position="22"/>
        <end position="183"/>
    </location>
</feature>
<dbReference type="PANTHER" id="PTHR34820">
    <property type="entry name" value="INNER MEMBRANE PROTEIN YEBZ"/>
    <property type="match status" value="1"/>
</dbReference>
<dbReference type="RefSeq" id="WP_191704482.1">
    <property type="nucleotide sequence ID" value="NZ_JACSPW010000012.1"/>
</dbReference>
<feature type="transmembrane region" description="Helical" evidence="6">
    <location>
        <begin position="156"/>
        <end position="178"/>
    </location>
</feature>
<evidence type="ECO:0000256" key="3">
    <source>
        <dbReference type="ARBA" id="ARBA00022729"/>
    </source>
</evidence>
<keyword evidence="6" id="KW-0812">Transmembrane</keyword>
<evidence type="ECO:0000256" key="5">
    <source>
        <dbReference type="SAM" id="MobiDB-lite"/>
    </source>
</evidence>
<keyword evidence="10" id="KW-1185">Reference proteome</keyword>
<organism evidence="9 10">
    <name type="scientific">Solibacillus merdavium</name>
    <dbReference type="NCBI Taxonomy" id="2762218"/>
    <lineage>
        <taxon>Bacteria</taxon>
        <taxon>Bacillati</taxon>
        <taxon>Bacillota</taxon>
        <taxon>Bacilli</taxon>
        <taxon>Bacillales</taxon>
        <taxon>Caryophanaceae</taxon>
        <taxon>Solibacillus</taxon>
    </lineage>
</organism>
<dbReference type="SUPFAM" id="SSF81296">
    <property type="entry name" value="E set domains"/>
    <property type="match status" value="1"/>
</dbReference>
<accession>A0ABR8XPV2</accession>
<keyword evidence="6" id="KW-0472">Membrane</keyword>
<dbReference type="Proteomes" id="UP000600565">
    <property type="component" value="Unassembled WGS sequence"/>
</dbReference>
<feature type="domain" description="CopC" evidence="8">
    <location>
        <begin position="22"/>
        <end position="114"/>
    </location>
</feature>
<feature type="signal peptide" evidence="7">
    <location>
        <begin position="1"/>
        <end position="21"/>
    </location>
</feature>
<evidence type="ECO:0000256" key="2">
    <source>
        <dbReference type="ARBA" id="ARBA00022723"/>
    </source>
</evidence>
<sequence length="183" mass="19793">MKTILLSILAALVLFVPNAAAHTYLDTTKPEDGEVVVEPLQSISLTYAGKIEQGSTFKVLTANGEQMETSNMTLVDGVLTGSFDNPLPNGEYTVQWNSISEDGHPLSGEFSFTVNAPETEEAVTEENVEQAEVEDSSQVDVSESEPVSVEDDKNNMPLLVVGGMLLAIIFISIIILFARKKTK</sequence>
<evidence type="ECO:0000313" key="9">
    <source>
        <dbReference type="EMBL" id="MBD8033972.1"/>
    </source>
</evidence>
<comment type="subcellular location">
    <subcellularLocation>
        <location evidence="1">Cell envelope</location>
    </subcellularLocation>
</comment>
<keyword evidence="3 7" id="KW-0732">Signal</keyword>
<evidence type="ECO:0000256" key="4">
    <source>
        <dbReference type="ARBA" id="ARBA00023008"/>
    </source>
</evidence>
<dbReference type="Pfam" id="PF04234">
    <property type="entry name" value="CopC"/>
    <property type="match status" value="1"/>
</dbReference>
<evidence type="ECO:0000313" key="10">
    <source>
        <dbReference type="Proteomes" id="UP000600565"/>
    </source>
</evidence>
<dbReference type="EMBL" id="JACSPW010000012">
    <property type="protein sequence ID" value="MBD8033972.1"/>
    <property type="molecule type" value="Genomic_DNA"/>
</dbReference>
<evidence type="ECO:0000256" key="7">
    <source>
        <dbReference type="SAM" id="SignalP"/>
    </source>
</evidence>
<feature type="region of interest" description="Disordered" evidence="5">
    <location>
        <begin position="128"/>
        <end position="150"/>
    </location>
</feature>
<keyword evidence="4" id="KW-0186">Copper</keyword>
<reference evidence="9 10" key="1">
    <citation type="submission" date="2020-08" db="EMBL/GenBank/DDBJ databases">
        <title>A Genomic Blueprint of the Chicken Gut Microbiome.</title>
        <authorList>
            <person name="Gilroy R."/>
            <person name="Ravi A."/>
            <person name="Getino M."/>
            <person name="Pursley I."/>
            <person name="Horton D.L."/>
            <person name="Alikhan N.-F."/>
            <person name="Baker D."/>
            <person name="Gharbi K."/>
            <person name="Hall N."/>
            <person name="Watson M."/>
            <person name="Adriaenssens E.M."/>
            <person name="Foster-Nyarko E."/>
            <person name="Jarju S."/>
            <person name="Secka A."/>
            <person name="Antonio M."/>
            <person name="Oren A."/>
            <person name="Chaudhuri R."/>
            <person name="La Ragione R.M."/>
            <person name="Hildebrand F."/>
            <person name="Pallen M.J."/>
        </authorList>
    </citation>
    <scope>NUCLEOTIDE SEQUENCE [LARGE SCALE GENOMIC DNA]</scope>
    <source>
        <strain evidence="9 10">Sa1YVA6</strain>
    </source>
</reference>
<evidence type="ECO:0000259" key="8">
    <source>
        <dbReference type="Pfam" id="PF04234"/>
    </source>
</evidence>
<feature type="compositionally biased region" description="Acidic residues" evidence="5">
    <location>
        <begin position="128"/>
        <end position="137"/>
    </location>
</feature>
<proteinExistence type="predicted"/>
<protein>
    <submittedName>
        <fullName evidence="9">Copper resistance protein CopC</fullName>
    </submittedName>
</protein>